<dbReference type="Proteomes" id="UP000004793">
    <property type="component" value="Chromosome"/>
</dbReference>
<dbReference type="EMBL" id="AP012051">
    <property type="protein sequence ID" value="BAL80917.1"/>
    <property type="molecule type" value="Genomic_DNA"/>
</dbReference>
<evidence type="ECO:0000256" key="10">
    <source>
        <dbReference type="SAM" id="Coils"/>
    </source>
</evidence>
<evidence type="ECO:0000256" key="1">
    <source>
        <dbReference type="ARBA" id="ARBA00003618"/>
    </source>
</evidence>
<comment type="function">
    <text evidence="1 9">May be involved in recombinational repair of damaged DNA.</text>
</comment>
<dbReference type="GO" id="GO:0043590">
    <property type="term" value="C:bacterial nucleoid"/>
    <property type="evidence" value="ECO:0007669"/>
    <property type="project" value="TreeGrafter"/>
</dbReference>
<dbReference type="CDD" id="cd03241">
    <property type="entry name" value="ABC_RecN"/>
    <property type="match status" value="1"/>
</dbReference>
<dbReference type="GO" id="GO:0009432">
    <property type="term" value="P:SOS response"/>
    <property type="evidence" value="ECO:0007669"/>
    <property type="project" value="TreeGrafter"/>
</dbReference>
<protein>
    <recommendedName>
        <fullName evidence="3 9">DNA repair protein RecN</fullName>
    </recommendedName>
    <alternativeName>
        <fullName evidence="8 9">Recombination protein N</fullName>
    </alternativeName>
</protein>
<feature type="coiled-coil region" evidence="10">
    <location>
        <begin position="327"/>
        <end position="393"/>
    </location>
</feature>
<evidence type="ECO:0000256" key="3">
    <source>
        <dbReference type="ARBA" id="ARBA00021315"/>
    </source>
</evidence>
<dbReference type="InterPro" id="IPR027417">
    <property type="entry name" value="P-loop_NTPase"/>
</dbReference>
<feature type="domain" description="AAA+ ATPase" evidence="11">
    <location>
        <begin position="21"/>
        <end position="540"/>
    </location>
</feature>
<evidence type="ECO:0000256" key="5">
    <source>
        <dbReference type="ARBA" id="ARBA00022763"/>
    </source>
</evidence>
<dbReference type="GO" id="GO:0006310">
    <property type="term" value="P:DNA recombination"/>
    <property type="evidence" value="ECO:0007669"/>
    <property type="project" value="InterPro"/>
</dbReference>
<sequence length="573" mass="64682">MLLGLIIKNLAIAKDIELSFDNNLIIITGETGAGKTIIMNAIAYACGGNASTNIIRTGEESATVETSFFIGENQKIKSLLEEYSIYEGEDVLVISRTISKTRSKVIVNGHLISLKQLAEIGKNLIDMHGQHEIQSLLDKSTHLTYLDKFSGEKISKLRETVISDIAEYKKLDQKIKELIDQDNKFRQERDFINYEITELEKANLKEGEEEELEAEYKLLSNAKELINTLESVQESLSSGDFSVSKMLNSVILLLQKVSDYSTDIKGFKERLESTLIDIKETSRDIANFYSSIVVDPDRLSYLEGRLDEISKLKLKYKKSVKELIAYLSELKNSVKSFNEVSEEIEELKKRKEILVEKLKAEVVELSKLRQEAAKEFEKQVENELKDLAMENAKFMVKLNQIEDPEGLTINEKSYKLFSDGIDVCEFLISPNPPHDFKPLVSIASGGELSRVMLAIKYVIAKVDDIPVLAFDEVDAGIGGKTGEKVAEKLFEISKYRQVICITHLPQIASLPSEHFVVEKVVRGDETVLTVKKLNEFERINEIARMISGTNITDTTIKQAKELIGRWKSENSCN</sequence>
<dbReference type="KEGG" id="cex:CSE_07910"/>
<accession>A0A7U6JGV4</accession>
<gene>
    <name evidence="12" type="primary">recN</name>
    <name evidence="12" type="ordered locus">CSE_07910</name>
</gene>
<dbReference type="AlphaFoldDB" id="A0A7U6JGV4"/>
<dbReference type="GO" id="GO:0016887">
    <property type="term" value="F:ATP hydrolysis activity"/>
    <property type="evidence" value="ECO:0007669"/>
    <property type="project" value="InterPro"/>
</dbReference>
<dbReference type="InterPro" id="IPR003593">
    <property type="entry name" value="AAA+_ATPase"/>
</dbReference>
<keyword evidence="13" id="KW-1185">Reference proteome</keyword>
<keyword evidence="7 9" id="KW-0234">DNA repair</keyword>
<feature type="coiled-coil region" evidence="10">
    <location>
        <begin position="168"/>
        <end position="225"/>
    </location>
</feature>
<evidence type="ECO:0000259" key="11">
    <source>
        <dbReference type="SMART" id="SM00382"/>
    </source>
</evidence>
<evidence type="ECO:0000313" key="13">
    <source>
        <dbReference type="Proteomes" id="UP000004793"/>
    </source>
</evidence>
<keyword evidence="4" id="KW-0547">Nucleotide-binding</keyword>
<dbReference type="Pfam" id="PF13476">
    <property type="entry name" value="AAA_23"/>
    <property type="match status" value="1"/>
</dbReference>
<dbReference type="PROSITE" id="PS00675">
    <property type="entry name" value="SIGMA54_INTERACT_1"/>
    <property type="match status" value="1"/>
</dbReference>
<evidence type="ECO:0000256" key="8">
    <source>
        <dbReference type="ARBA" id="ARBA00033408"/>
    </source>
</evidence>
<reference evidence="12 13" key="1">
    <citation type="submission" date="2011-01" db="EMBL/GenBank/DDBJ databases">
        <title>Whole genome sequence of Caldisericum exile AZM16c01.</title>
        <authorList>
            <person name="Narita-Yamada S."/>
            <person name="Kawakoshi A."/>
            <person name="Nakamura S."/>
            <person name="Sasagawa M."/>
            <person name="Fukada J."/>
            <person name="Sekine M."/>
            <person name="Kato Y."/>
            <person name="Fukai R."/>
            <person name="Sasaki K."/>
            <person name="Hanamaki A."/>
            <person name="Narita H."/>
            <person name="Konno Y."/>
            <person name="Mori K."/>
            <person name="Yamazaki S."/>
            <person name="Suzuki K."/>
            <person name="Fujita N."/>
        </authorList>
    </citation>
    <scope>NUCLEOTIDE SEQUENCE [LARGE SCALE GENOMIC DNA]</scope>
    <source>
        <strain evidence="13">DSM 21853 / NBRC 104410 / AZM16c01</strain>
    </source>
</reference>
<dbReference type="InterPro" id="IPR025662">
    <property type="entry name" value="Sigma_54_int_dom_ATP-bd_1"/>
</dbReference>
<dbReference type="SMART" id="SM00382">
    <property type="entry name" value="AAA"/>
    <property type="match status" value="1"/>
</dbReference>
<comment type="similarity">
    <text evidence="2 9">Belongs to the RecN family.</text>
</comment>
<evidence type="ECO:0000256" key="2">
    <source>
        <dbReference type="ARBA" id="ARBA00009441"/>
    </source>
</evidence>
<evidence type="ECO:0000256" key="4">
    <source>
        <dbReference type="ARBA" id="ARBA00022741"/>
    </source>
</evidence>
<dbReference type="OrthoDB" id="9806954at2"/>
<dbReference type="PANTHER" id="PTHR11059:SF0">
    <property type="entry name" value="DNA REPAIR PROTEIN RECN"/>
    <property type="match status" value="1"/>
</dbReference>
<keyword evidence="5 9" id="KW-0227">DNA damage</keyword>
<name>A0A7U6JGV4_CALEA</name>
<evidence type="ECO:0000256" key="9">
    <source>
        <dbReference type="PIRNR" id="PIRNR003128"/>
    </source>
</evidence>
<dbReference type="InterPro" id="IPR038729">
    <property type="entry name" value="Rad50/SbcC_AAA"/>
</dbReference>
<dbReference type="PIRSF" id="PIRSF003128">
    <property type="entry name" value="RecN"/>
    <property type="match status" value="1"/>
</dbReference>
<dbReference type="GO" id="GO:0006302">
    <property type="term" value="P:double-strand break repair"/>
    <property type="evidence" value="ECO:0007669"/>
    <property type="project" value="InterPro"/>
</dbReference>
<dbReference type="SUPFAM" id="SSF52540">
    <property type="entry name" value="P-loop containing nucleoside triphosphate hydrolases"/>
    <property type="match status" value="1"/>
</dbReference>
<evidence type="ECO:0000256" key="7">
    <source>
        <dbReference type="ARBA" id="ARBA00023204"/>
    </source>
</evidence>
<evidence type="ECO:0000313" key="12">
    <source>
        <dbReference type="EMBL" id="BAL80917.1"/>
    </source>
</evidence>
<keyword evidence="6" id="KW-0067">ATP-binding</keyword>
<keyword evidence="10" id="KW-0175">Coiled coil</keyword>
<organism evidence="12 13">
    <name type="scientific">Caldisericum exile (strain DSM 21853 / NBRC 104410 / AZM16c01)</name>
    <dbReference type="NCBI Taxonomy" id="511051"/>
    <lineage>
        <taxon>Bacteria</taxon>
        <taxon>Pseudomonadati</taxon>
        <taxon>Caldisericota/Cryosericota group</taxon>
        <taxon>Caldisericota</taxon>
        <taxon>Caldisericia</taxon>
        <taxon>Caldisericales</taxon>
        <taxon>Caldisericaceae</taxon>
        <taxon>Caldisericum</taxon>
    </lineage>
</organism>
<proteinExistence type="inferred from homology"/>
<dbReference type="GO" id="GO:0005524">
    <property type="term" value="F:ATP binding"/>
    <property type="evidence" value="ECO:0007669"/>
    <property type="project" value="UniProtKB-KW"/>
</dbReference>
<dbReference type="PANTHER" id="PTHR11059">
    <property type="entry name" value="DNA REPAIR PROTEIN RECN"/>
    <property type="match status" value="1"/>
</dbReference>
<dbReference type="NCBIfam" id="TIGR00634">
    <property type="entry name" value="recN"/>
    <property type="match status" value="1"/>
</dbReference>
<dbReference type="RefSeq" id="WP_014453320.1">
    <property type="nucleotide sequence ID" value="NC_017096.1"/>
</dbReference>
<evidence type="ECO:0000256" key="6">
    <source>
        <dbReference type="ARBA" id="ARBA00022840"/>
    </source>
</evidence>
<dbReference type="InterPro" id="IPR004604">
    <property type="entry name" value="DNA_recomb/repair_RecN"/>
</dbReference>
<dbReference type="Gene3D" id="3.40.50.300">
    <property type="entry name" value="P-loop containing nucleotide triphosphate hydrolases"/>
    <property type="match status" value="2"/>
</dbReference>